<protein>
    <recommendedName>
        <fullName evidence="3">5'-nucleotidase</fullName>
        <ecNumber evidence="3">3.1.3.5</ecNumber>
    </recommendedName>
    <alternativeName>
        <fullName evidence="9">Ecto-5'-nucleotidase</fullName>
    </alternativeName>
</protein>
<reference evidence="12" key="2">
    <citation type="submission" date="2025-08" db="UniProtKB">
        <authorList>
            <consortium name="Ensembl"/>
        </authorList>
    </citation>
    <scope>IDENTIFICATION</scope>
</reference>
<dbReference type="GO" id="GO:0006310">
    <property type="term" value="P:DNA recombination"/>
    <property type="evidence" value="ECO:0007669"/>
    <property type="project" value="InterPro"/>
</dbReference>
<dbReference type="PANTHER" id="PTHR11575">
    <property type="entry name" value="5'-NUCLEOTIDASE-RELATED"/>
    <property type="match status" value="1"/>
</dbReference>
<dbReference type="Proteomes" id="UP000005226">
    <property type="component" value="Chromosome 16"/>
</dbReference>
<organism evidence="12 13">
    <name type="scientific">Takifugu rubripes</name>
    <name type="common">Japanese pufferfish</name>
    <name type="synonym">Fugu rubripes</name>
    <dbReference type="NCBI Taxonomy" id="31033"/>
    <lineage>
        <taxon>Eukaryota</taxon>
        <taxon>Metazoa</taxon>
        <taxon>Chordata</taxon>
        <taxon>Craniata</taxon>
        <taxon>Vertebrata</taxon>
        <taxon>Euteleostomi</taxon>
        <taxon>Actinopterygii</taxon>
        <taxon>Neopterygii</taxon>
        <taxon>Teleostei</taxon>
        <taxon>Neoteleostei</taxon>
        <taxon>Acanthomorphata</taxon>
        <taxon>Eupercaria</taxon>
        <taxon>Tetraodontiformes</taxon>
        <taxon>Tetradontoidea</taxon>
        <taxon>Tetraodontidae</taxon>
        <taxon>Takifugu</taxon>
    </lineage>
</organism>
<evidence type="ECO:0000259" key="11">
    <source>
        <dbReference type="Pfam" id="PF02872"/>
    </source>
</evidence>
<dbReference type="Ensembl" id="ENSTRUT00000059569.1">
    <property type="protein sequence ID" value="ENSTRUP00000079437.1"/>
    <property type="gene ID" value="ENSTRUG00000014965.3"/>
</dbReference>
<keyword evidence="5" id="KW-0732">Signal</keyword>
<evidence type="ECO:0000256" key="1">
    <source>
        <dbReference type="ARBA" id="ARBA00000815"/>
    </source>
</evidence>
<sequence length="832" mass="90645">MESKTSNLQGACRRQWALSQARVALALVLVKIKPSGVSARQYADALASKLRILDEGWKKEARDLQEQVLRLRQELLMSQVVPGGLAASSSEAAGCDRTVDPASQDLFGPECVVQTDSETPELLPSVPLQRPADTPRLQERPQEVFPHVEFLQSLCALQRVRGDDHGLEPLWFPPDADAGSLLADSVCQLLDSVVKACKDPPPFGPGDPVLQACRVVSQATDLFCSQRLPSVEFKRGVESSLEELTEMLLHRDWSSQLPAPENLSECLIVLGSNNVSKSFLIRHLLTRLSGVADQLWQVFQDAEGSAIHKFPLAQYHNSFHLFWIVKTLLQNSKAIGNHEFDNGVDGLMAPFMEDVRFAVLSANIRPDETLAATFGASCLPYKIFTVGGEKVGVVGYTSQETPALSRPGPHLKFEDEVTSLQLQVDKLQTMGVNKIVALGHSGFLVDQDIARKVRGVDVVVGGHTNTFLFTGTPPSNEIPAGPYPFMVESDDGRQVPVVQAYAYGKYLGYLKVTFDPEGNVVSSTGNPILLNSSIPQDPDVLAEVEEWKKNLANYSSQLVGKTLVFLDGTNPMCRFGECNLGNLICDAMVNNYIGSSVKNVWNLVGAAIINGGGIRSSIDERHGNGSISTEQLMAVLPFGGTFDLVQLRGSTLKKVFEFSVRRYGQGSGEFLQVSGFQVQFDVSKPPGSRLRSLHILCTSCRVPRYRPVEDAEVYTVAVPDYLVSGGDGYAVIADEMIKHNSGETLGGAGSGGISRTFTTGLLPSQETWTFPSCPATSASAGWFFRPWKDGSASTARLPDRDAAQHWCYWDHWCCCGPSEGGVDNSARRCDVQ</sequence>
<evidence type="ECO:0000256" key="7">
    <source>
        <dbReference type="ARBA" id="ARBA00022801"/>
    </source>
</evidence>
<dbReference type="Pfam" id="PF02872">
    <property type="entry name" value="5_nucleotid_C"/>
    <property type="match status" value="1"/>
</dbReference>
<dbReference type="GO" id="GO:0042138">
    <property type="term" value="P:meiotic DNA double-strand break formation"/>
    <property type="evidence" value="ECO:0007669"/>
    <property type="project" value="InterPro"/>
</dbReference>
<dbReference type="EC" id="3.1.3.5" evidence="3"/>
<dbReference type="GO" id="GO:0000166">
    <property type="term" value="F:nucleotide binding"/>
    <property type="evidence" value="ECO:0007669"/>
    <property type="project" value="UniProtKB-KW"/>
</dbReference>
<dbReference type="GeneTree" id="ENSGT00530000063775"/>
<dbReference type="InterPro" id="IPR036907">
    <property type="entry name" value="5'-Nucleotdase_C_sf"/>
</dbReference>
<dbReference type="FunFam" id="3.60.21.10:FF:000020">
    <property type="entry name" value="NT5E isoform 4"/>
    <property type="match status" value="1"/>
</dbReference>
<comment type="catalytic activity">
    <reaction evidence="1">
        <text>a ribonucleoside 5'-phosphate + H2O = a ribonucleoside + phosphate</text>
        <dbReference type="Rhea" id="RHEA:12484"/>
        <dbReference type="ChEBI" id="CHEBI:15377"/>
        <dbReference type="ChEBI" id="CHEBI:18254"/>
        <dbReference type="ChEBI" id="CHEBI:43474"/>
        <dbReference type="ChEBI" id="CHEBI:58043"/>
        <dbReference type="EC" id="3.1.3.5"/>
    </reaction>
</comment>
<evidence type="ECO:0000256" key="5">
    <source>
        <dbReference type="ARBA" id="ARBA00022729"/>
    </source>
</evidence>
<evidence type="ECO:0000256" key="6">
    <source>
        <dbReference type="ARBA" id="ARBA00022741"/>
    </source>
</evidence>
<dbReference type="InterPro" id="IPR029052">
    <property type="entry name" value="Metallo-depent_PP-like"/>
</dbReference>
<dbReference type="PANTHER" id="PTHR11575:SF24">
    <property type="entry name" value="5'-NUCLEOTIDASE"/>
    <property type="match status" value="1"/>
</dbReference>
<evidence type="ECO:0000256" key="3">
    <source>
        <dbReference type="ARBA" id="ARBA00012643"/>
    </source>
</evidence>
<name>A0A674P2Y3_TAKRU</name>
<dbReference type="SUPFAM" id="SSF56300">
    <property type="entry name" value="Metallo-dependent phosphatases"/>
    <property type="match status" value="1"/>
</dbReference>
<gene>
    <name evidence="12" type="primary">LOC101077797</name>
</gene>
<dbReference type="InterPro" id="IPR008334">
    <property type="entry name" value="5'-Nucleotdase_C"/>
</dbReference>
<dbReference type="FunFam" id="3.90.780.10:FF:000001">
    <property type="entry name" value="NT5E isoform 3"/>
    <property type="match status" value="1"/>
</dbReference>
<dbReference type="GO" id="GO:0008253">
    <property type="term" value="F:5'-nucleotidase activity"/>
    <property type="evidence" value="ECO:0007669"/>
    <property type="project" value="UniProtKB-EC"/>
</dbReference>
<dbReference type="PRINTS" id="PR01607">
    <property type="entry name" value="APYRASEFAMLY"/>
</dbReference>
<evidence type="ECO:0000256" key="8">
    <source>
        <dbReference type="ARBA" id="ARBA00023254"/>
    </source>
</evidence>
<comment type="similarity">
    <text evidence="10">Belongs to the MEI4L family.</text>
</comment>
<feature type="domain" description="5'-Nucleotidase C-terminal" evidence="11">
    <location>
        <begin position="560"/>
        <end position="732"/>
    </location>
</feature>
<keyword evidence="4" id="KW-0479">Metal-binding</keyword>
<keyword evidence="6" id="KW-0547">Nucleotide-binding</keyword>
<dbReference type="SUPFAM" id="SSF55816">
    <property type="entry name" value="5'-nucleotidase (syn. UDP-sugar hydrolase), C-terminal domain"/>
    <property type="match status" value="1"/>
</dbReference>
<keyword evidence="7" id="KW-0378">Hydrolase</keyword>
<dbReference type="Gene3D" id="3.90.780.10">
    <property type="entry name" value="5'-Nucleotidase, C-terminal domain"/>
    <property type="match status" value="1"/>
</dbReference>
<proteinExistence type="inferred from homology"/>
<keyword evidence="13" id="KW-1185">Reference proteome</keyword>
<evidence type="ECO:0000256" key="9">
    <source>
        <dbReference type="ARBA" id="ARBA00029793"/>
    </source>
</evidence>
<dbReference type="Gene3D" id="3.60.21.10">
    <property type="match status" value="1"/>
</dbReference>
<evidence type="ECO:0000256" key="4">
    <source>
        <dbReference type="ARBA" id="ARBA00022723"/>
    </source>
</evidence>
<evidence type="ECO:0000313" key="12">
    <source>
        <dbReference type="Ensembl" id="ENSTRUP00000079437.1"/>
    </source>
</evidence>
<dbReference type="GO" id="GO:0006196">
    <property type="term" value="P:AMP catabolic process"/>
    <property type="evidence" value="ECO:0007669"/>
    <property type="project" value="TreeGrafter"/>
</dbReference>
<evidence type="ECO:0000256" key="2">
    <source>
        <dbReference type="ARBA" id="ARBA00006654"/>
    </source>
</evidence>
<dbReference type="InterPro" id="IPR025888">
    <property type="entry name" value="MEI4"/>
</dbReference>
<comment type="similarity">
    <text evidence="2">Belongs to the 5'-nucleotidase family.</text>
</comment>
<dbReference type="InParanoid" id="A0A674P2Y3"/>
<dbReference type="GO" id="GO:0046872">
    <property type="term" value="F:metal ion binding"/>
    <property type="evidence" value="ECO:0007669"/>
    <property type="project" value="UniProtKB-KW"/>
</dbReference>
<evidence type="ECO:0000313" key="13">
    <source>
        <dbReference type="Proteomes" id="UP000005226"/>
    </source>
</evidence>
<keyword evidence="8" id="KW-0469">Meiosis</keyword>
<dbReference type="Pfam" id="PF13971">
    <property type="entry name" value="Mei4"/>
    <property type="match status" value="1"/>
</dbReference>
<dbReference type="GO" id="GO:0005886">
    <property type="term" value="C:plasma membrane"/>
    <property type="evidence" value="ECO:0007669"/>
    <property type="project" value="TreeGrafter"/>
</dbReference>
<accession>A0A674P2Y3</accession>
<evidence type="ECO:0000256" key="10">
    <source>
        <dbReference type="ARBA" id="ARBA00093453"/>
    </source>
</evidence>
<reference evidence="12 13" key="1">
    <citation type="journal article" date="2011" name="Genome Biol. Evol.">
        <title>Integration of the genetic map and genome assembly of fugu facilitates insights into distinct features of genome evolution in teleosts and mammals.</title>
        <authorList>
            <person name="Kai W."/>
            <person name="Kikuchi K."/>
            <person name="Tohari S."/>
            <person name="Chew A.K."/>
            <person name="Tay A."/>
            <person name="Fujiwara A."/>
            <person name="Hosoya S."/>
            <person name="Suetake H."/>
            <person name="Naruse K."/>
            <person name="Brenner S."/>
            <person name="Suzuki Y."/>
            <person name="Venkatesh B."/>
        </authorList>
    </citation>
    <scope>NUCLEOTIDE SEQUENCE [LARGE SCALE GENOMIC DNA]</scope>
</reference>
<dbReference type="InterPro" id="IPR006179">
    <property type="entry name" value="5_nucleotidase/apyrase"/>
</dbReference>
<reference evidence="12" key="3">
    <citation type="submission" date="2025-09" db="UniProtKB">
        <authorList>
            <consortium name="Ensembl"/>
        </authorList>
    </citation>
    <scope>IDENTIFICATION</scope>
</reference>
<dbReference type="AlphaFoldDB" id="A0A674P2Y3"/>